<name>A0A918X9Z2_9ACTN</name>
<evidence type="ECO:0000313" key="10">
    <source>
        <dbReference type="Proteomes" id="UP000654947"/>
    </source>
</evidence>
<dbReference type="InterPro" id="IPR042213">
    <property type="entry name" value="NBD_C_sf"/>
</dbReference>
<evidence type="ECO:0000256" key="3">
    <source>
        <dbReference type="ARBA" id="ARBA00022741"/>
    </source>
</evidence>
<dbReference type="Proteomes" id="UP000654947">
    <property type="component" value="Unassembled WGS sequence"/>
</dbReference>
<feature type="domain" description="Four-carbon acid sugar kinase N-terminal" evidence="7">
    <location>
        <begin position="6"/>
        <end position="215"/>
    </location>
</feature>
<reference evidence="9 10" key="1">
    <citation type="journal article" date="2014" name="Int. J. Syst. Evol. Microbiol.">
        <title>Complete genome sequence of Corynebacterium casei LMG S-19264T (=DSM 44701T), isolated from a smear-ripened cheese.</title>
        <authorList>
            <consortium name="US DOE Joint Genome Institute (JGI-PGF)"/>
            <person name="Walter F."/>
            <person name="Albersmeier A."/>
            <person name="Kalinowski J."/>
            <person name="Ruckert C."/>
        </authorList>
    </citation>
    <scope>NUCLEOTIDE SEQUENCE [LARGE SCALE GENOMIC DNA]</scope>
    <source>
        <strain evidence="9 10">KCTC 19473</strain>
    </source>
</reference>
<dbReference type="AlphaFoldDB" id="A0A918X9Z2"/>
<keyword evidence="3" id="KW-0547">Nucleotide-binding</keyword>
<evidence type="ECO:0000256" key="2">
    <source>
        <dbReference type="ARBA" id="ARBA00022679"/>
    </source>
</evidence>
<organism evidence="9 10">
    <name type="scientific">Nocardiopsis kunsanensis</name>
    <dbReference type="NCBI Taxonomy" id="141693"/>
    <lineage>
        <taxon>Bacteria</taxon>
        <taxon>Bacillati</taxon>
        <taxon>Actinomycetota</taxon>
        <taxon>Actinomycetes</taxon>
        <taxon>Streptosporangiales</taxon>
        <taxon>Nocardiopsidaceae</taxon>
        <taxon>Nocardiopsis</taxon>
    </lineage>
</organism>
<keyword evidence="6" id="KW-0119">Carbohydrate metabolism</keyword>
<dbReference type="InterPro" id="IPR031475">
    <property type="entry name" value="NBD_C"/>
</dbReference>
<dbReference type="Gene3D" id="3.40.980.20">
    <property type="entry name" value="Four-carbon acid sugar kinase, nucleotide binding domain"/>
    <property type="match status" value="1"/>
</dbReference>
<evidence type="ECO:0000259" key="8">
    <source>
        <dbReference type="Pfam" id="PF17042"/>
    </source>
</evidence>
<dbReference type="EMBL" id="BMXL01000004">
    <property type="protein sequence ID" value="GHD20472.1"/>
    <property type="molecule type" value="Genomic_DNA"/>
</dbReference>
<feature type="domain" description="Four-carbon acid sugar kinase nucleotide binding" evidence="8">
    <location>
        <begin position="229"/>
        <end position="381"/>
    </location>
</feature>
<dbReference type="GO" id="GO:0005524">
    <property type="term" value="F:ATP binding"/>
    <property type="evidence" value="ECO:0007669"/>
    <property type="project" value="UniProtKB-KW"/>
</dbReference>
<evidence type="ECO:0000256" key="4">
    <source>
        <dbReference type="ARBA" id="ARBA00022777"/>
    </source>
</evidence>
<sequence length="396" mass="40624">MSGPHIAVVADDLTGAGDTAVQFVRAGWRTELQLTTAETVAEVVSVTTDSRALPADEAARAAGEAVRDLRAAGADLLYKKVDSTLRGPIRAEIDGVLKGWGPRAVAVVCPAFPANGRTVRDGVLLVNGTEVHRTAAGQDPVTPVTESRVAELLDAEHVRLTGTDAVRNAELLRGAGPVAVVDAETEADLERVAAAVAALGPDAVPVGSAGLAARLAHAWAPQQPHGPSLVVVTSLHSSTREQVARLAAEPGTRVERPGAADLADEEAWQSWSRTVLDRFDPQAPHLALVAPEDRDGALSPTDVARRLGGLAARIAEEHALSGLVVTGGDGARALTTQLRARAIALTGEVAPGIPIGTVSGGPQHGLAIVTKAGGFGSPTALLDAADTVQHTKGQHT</sequence>
<keyword evidence="4" id="KW-0418">Kinase</keyword>
<dbReference type="Pfam" id="PF17042">
    <property type="entry name" value="NBD_C"/>
    <property type="match status" value="1"/>
</dbReference>
<gene>
    <name evidence="9" type="ORF">GCM10007147_12830</name>
</gene>
<dbReference type="InterPro" id="IPR010737">
    <property type="entry name" value="4-carb_acid_sugar_kinase_N"/>
</dbReference>
<dbReference type="Gene3D" id="3.40.50.10840">
    <property type="entry name" value="Putative sugar-binding, N-terminal domain"/>
    <property type="match status" value="1"/>
</dbReference>
<comment type="similarity">
    <text evidence="1">Belongs to the four-carbon acid sugar kinase family.</text>
</comment>
<dbReference type="SUPFAM" id="SSF142764">
    <property type="entry name" value="YgbK-like"/>
    <property type="match status" value="1"/>
</dbReference>
<keyword evidence="2" id="KW-0808">Transferase</keyword>
<evidence type="ECO:0000256" key="1">
    <source>
        <dbReference type="ARBA" id="ARBA00005715"/>
    </source>
</evidence>
<dbReference type="RefSeq" id="WP_017575524.1">
    <property type="nucleotide sequence ID" value="NZ_BMXL01000004.1"/>
</dbReference>
<dbReference type="GO" id="GO:0016301">
    <property type="term" value="F:kinase activity"/>
    <property type="evidence" value="ECO:0007669"/>
    <property type="project" value="UniProtKB-KW"/>
</dbReference>
<accession>A0A918X9Z2</accession>
<evidence type="ECO:0008006" key="11">
    <source>
        <dbReference type="Google" id="ProtNLM"/>
    </source>
</evidence>
<evidence type="ECO:0000313" key="9">
    <source>
        <dbReference type="EMBL" id="GHD20472.1"/>
    </source>
</evidence>
<evidence type="ECO:0000259" key="7">
    <source>
        <dbReference type="Pfam" id="PF07005"/>
    </source>
</evidence>
<dbReference type="InterPro" id="IPR037051">
    <property type="entry name" value="4-carb_acid_sugar_kinase_N_sf"/>
</dbReference>
<protein>
    <recommendedName>
        <fullName evidence="11">Four-carbon acid sugar kinase family protein</fullName>
    </recommendedName>
</protein>
<evidence type="ECO:0000256" key="5">
    <source>
        <dbReference type="ARBA" id="ARBA00022840"/>
    </source>
</evidence>
<comment type="caution">
    <text evidence="9">The sequence shown here is derived from an EMBL/GenBank/DDBJ whole genome shotgun (WGS) entry which is preliminary data.</text>
</comment>
<evidence type="ECO:0000256" key="6">
    <source>
        <dbReference type="ARBA" id="ARBA00023277"/>
    </source>
</evidence>
<dbReference type="Pfam" id="PF07005">
    <property type="entry name" value="SBD_N"/>
    <property type="match status" value="1"/>
</dbReference>
<keyword evidence="10" id="KW-1185">Reference proteome</keyword>
<proteinExistence type="inferred from homology"/>
<keyword evidence="5" id="KW-0067">ATP-binding</keyword>